<dbReference type="PANTHER" id="PTHR43393:SF3">
    <property type="entry name" value="LYSINE DECARBOXYLASE-LIKE PROTEIN"/>
    <property type="match status" value="1"/>
</dbReference>
<dbReference type="AlphaFoldDB" id="A0A0F9MXB7"/>
<sequence length="243" mass="28038">MKKSESTIKAYENSQFLESDEARTLRILSEYLEPLKRLNELKVNNTILFLGSSKAKVEEKDSPLTRYYWEAEELAYNLAKWAIKLKQKGKNFVVCTGGGPGIMEAANRGASRAEGKSIGMNISLPEDQLPNLYISPELSFMFNYFFMRKFWMLNKARAVVAFPGGYGTLDEVFETLTLVQTNKISREDVVILLYGEEYWRKIINFEELLKHKTISAEDLKLFFYCSTPKEAFSILKEKLIKFL</sequence>
<dbReference type="NCBIfam" id="TIGR00730">
    <property type="entry name" value="Rossman fold protein, TIGR00730 family"/>
    <property type="match status" value="1"/>
</dbReference>
<dbReference type="PANTHER" id="PTHR43393">
    <property type="entry name" value="CYTOKININ RIBOSIDE 5'-MONOPHOSPHATE PHOSPHORIBOHYDROLASE"/>
    <property type="match status" value="1"/>
</dbReference>
<dbReference type="SUPFAM" id="SSF102405">
    <property type="entry name" value="MCP/YpsA-like"/>
    <property type="match status" value="1"/>
</dbReference>
<dbReference type="GO" id="GO:0005829">
    <property type="term" value="C:cytosol"/>
    <property type="evidence" value="ECO:0007669"/>
    <property type="project" value="TreeGrafter"/>
</dbReference>
<evidence type="ECO:0000313" key="1">
    <source>
        <dbReference type="EMBL" id="KKN11920.1"/>
    </source>
</evidence>
<evidence type="ECO:0008006" key="2">
    <source>
        <dbReference type="Google" id="ProtNLM"/>
    </source>
</evidence>
<dbReference type="InterPro" id="IPR005269">
    <property type="entry name" value="LOG"/>
</dbReference>
<dbReference type="GO" id="GO:0009691">
    <property type="term" value="P:cytokinin biosynthetic process"/>
    <property type="evidence" value="ECO:0007669"/>
    <property type="project" value="InterPro"/>
</dbReference>
<dbReference type="Gene3D" id="3.40.50.450">
    <property type="match status" value="1"/>
</dbReference>
<proteinExistence type="predicted"/>
<dbReference type="GO" id="GO:0016787">
    <property type="term" value="F:hydrolase activity"/>
    <property type="evidence" value="ECO:0007669"/>
    <property type="project" value="InterPro"/>
</dbReference>
<dbReference type="InterPro" id="IPR031100">
    <property type="entry name" value="LOG_fam"/>
</dbReference>
<dbReference type="Pfam" id="PF03641">
    <property type="entry name" value="Lysine_decarbox"/>
    <property type="match status" value="1"/>
</dbReference>
<name>A0A0F9MXB7_9ZZZZ</name>
<organism evidence="1">
    <name type="scientific">marine sediment metagenome</name>
    <dbReference type="NCBI Taxonomy" id="412755"/>
    <lineage>
        <taxon>unclassified sequences</taxon>
        <taxon>metagenomes</taxon>
        <taxon>ecological metagenomes</taxon>
    </lineage>
</organism>
<dbReference type="EMBL" id="LAZR01004087">
    <property type="protein sequence ID" value="KKN11920.1"/>
    <property type="molecule type" value="Genomic_DNA"/>
</dbReference>
<comment type="caution">
    <text evidence="1">The sequence shown here is derived from an EMBL/GenBank/DDBJ whole genome shotgun (WGS) entry which is preliminary data.</text>
</comment>
<gene>
    <name evidence="1" type="ORF">LCGC14_1021680</name>
</gene>
<protein>
    <recommendedName>
        <fullName evidence="2">Cytokinin riboside 5'-monophosphate phosphoribohydrolase</fullName>
    </recommendedName>
</protein>
<accession>A0A0F9MXB7</accession>
<dbReference type="InterPro" id="IPR052341">
    <property type="entry name" value="LOG_family_nucleotidases"/>
</dbReference>
<reference evidence="1" key="1">
    <citation type="journal article" date="2015" name="Nature">
        <title>Complex archaea that bridge the gap between prokaryotes and eukaryotes.</title>
        <authorList>
            <person name="Spang A."/>
            <person name="Saw J.H."/>
            <person name="Jorgensen S.L."/>
            <person name="Zaremba-Niedzwiedzka K."/>
            <person name="Martijn J."/>
            <person name="Lind A.E."/>
            <person name="van Eijk R."/>
            <person name="Schleper C."/>
            <person name="Guy L."/>
            <person name="Ettema T.J."/>
        </authorList>
    </citation>
    <scope>NUCLEOTIDE SEQUENCE</scope>
</reference>